<accession>B9XJC1</accession>
<dbReference type="Pfam" id="PF13540">
    <property type="entry name" value="RCC1_2"/>
    <property type="match status" value="4"/>
</dbReference>
<organism evidence="2 3">
    <name type="scientific">Pedosphaera parvula (strain Ellin514)</name>
    <dbReference type="NCBI Taxonomy" id="320771"/>
    <lineage>
        <taxon>Bacteria</taxon>
        <taxon>Pseudomonadati</taxon>
        <taxon>Verrucomicrobiota</taxon>
        <taxon>Pedosphaerae</taxon>
        <taxon>Pedosphaerales</taxon>
        <taxon>Pedosphaeraceae</taxon>
        <taxon>Pedosphaera</taxon>
    </lineage>
</organism>
<dbReference type="GO" id="GO:0005737">
    <property type="term" value="C:cytoplasm"/>
    <property type="evidence" value="ECO:0007669"/>
    <property type="project" value="TreeGrafter"/>
</dbReference>
<sequence length="198" mass="19953" precursor="true">MKLYRFFCVLFLAAWALPFVAQPASVISWGTLSATNAITNAVAVFTHGAGGSGTAHGLALLNNGTVAGWGANQYGQATPPANLTNAVGIAAGPYFSLAVRADGTAVSWGRNLGGESSIPPGLTNVIAVSASFGHGLALLADGTVRGWGSVGGLASLSNAVAIASGQNHNLALRNDGTVVAWGSNLFGQTNVPAKLYQM</sequence>
<evidence type="ECO:0000313" key="3">
    <source>
        <dbReference type="Proteomes" id="UP000003688"/>
    </source>
</evidence>
<feature type="chain" id="PRO_5002893237" evidence="1">
    <location>
        <begin position="22"/>
        <end position="198"/>
    </location>
</feature>
<dbReference type="OrthoDB" id="182883at2"/>
<dbReference type="PANTHER" id="PTHR45982:SF1">
    <property type="entry name" value="REGULATOR OF CHROMOSOME CONDENSATION"/>
    <property type="match status" value="1"/>
</dbReference>
<dbReference type="InterPro" id="IPR000408">
    <property type="entry name" value="Reg_chr_condens"/>
</dbReference>
<dbReference type="GO" id="GO:0005085">
    <property type="term" value="F:guanyl-nucleotide exchange factor activity"/>
    <property type="evidence" value="ECO:0007669"/>
    <property type="project" value="TreeGrafter"/>
</dbReference>
<comment type="caution">
    <text evidence="2">The sequence shown here is derived from an EMBL/GenBank/DDBJ whole genome shotgun (WGS) entry which is preliminary data.</text>
</comment>
<gene>
    <name evidence="2" type="ORF">Cflav_PD3041</name>
</gene>
<proteinExistence type="predicted"/>
<protein>
    <submittedName>
        <fullName evidence="2">Alpha-tubulin suppressor and related RCC1domain-containing protein</fullName>
    </submittedName>
</protein>
<dbReference type="Proteomes" id="UP000003688">
    <property type="component" value="Unassembled WGS sequence"/>
</dbReference>
<name>B9XJC1_PEDPL</name>
<feature type="signal peptide" evidence="1">
    <location>
        <begin position="1"/>
        <end position="21"/>
    </location>
</feature>
<keyword evidence="3" id="KW-1185">Reference proteome</keyword>
<dbReference type="AlphaFoldDB" id="B9XJC1"/>
<dbReference type="SUPFAM" id="SSF50985">
    <property type="entry name" value="RCC1/BLIP-II"/>
    <property type="match status" value="1"/>
</dbReference>
<dbReference type="Gene3D" id="2.130.10.30">
    <property type="entry name" value="Regulator of chromosome condensation 1/beta-lactamase-inhibitor protein II"/>
    <property type="match status" value="1"/>
</dbReference>
<dbReference type="InterPro" id="IPR051553">
    <property type="entry name" value="Ran_GTPase-activating"/>
</dbReference>
<dbReference type="PANTHER" id="PTHR45982">
    <property type="entry name" value="REGULATOR OF CHROMOSOME CONDENSATION"/>
    <property type="match status" value="1"/>
</dbReference>
<dbReference type="InterPro" id="IPR009091">
    <property type="entry name" value="RCC1/BLIP-II"/>
</dbReference>
<dbReference type="EMBL" id="ABOX02000021">
    <property type="protein sequence ID" value="EEF59982.1"/>
    <property type="molecule type" value="Genomic_DNA"/>
</dbReference>
<dbReference type="STRING" id="320771.Cflav_PD3041"/>
<reference evidence="2 3" key="1">
    <citation type="journal article" date="2011" name="J. Bacteriol.">
        <title>Genome sequence of 'Pedosphaera parvula' Ellin514, an aerobic Verrucomicrobial isolate from pasture soil.</title>
        <authorList>
            <person name="Kant R."/>
            <person name="van Passel M.W."/>
            <person name="Sangwan P."/>
            <person name="Palva A."/>
            <person name="Lucas S."/>
            <person name="Copeland A."/>
            <person name="Lapidus A."/>
            <person name="Glavina Del Rio T."/>
            <person name="Dalin E."/>
            <person name="Tice H."/>
            <person name="Bruce D."/>
            <person name="Goodwin L."/>
            <person name="Pitluck S."/>
            <person name="Chertkov O."/>
            <person name="Larimer F.W."/>
            <person name="Land M.L."/>
            <person name="Hauser L."/>
            <person name="Brettin T.S."/>
            <person name="Detter J.C."/>
            <person name="Han S."/>
            <person name="de Vos W.M."/>
            <person name="Janssen P.H."/>
            <person name="Smidt H."/>
        </authorList>
    </citation>
    <scope>NUCLEOTIDE SEQUENCE [LARGE SCALE GENOMIC DNA]</scope>
    <source>
        <strain evidence="2 3">Ellin514</strain>
    </source>
</reference>
<dbReference type="RefSeq" id="WP_007415914.1">
    <property type="nucleotide sequence ID" value="NZ_ABOX02000021.1"/>
</dbReference>
<dbReference type="PROSITE" id="PS50012">
    <property type="entry name" value="RCC1_3"/>
    <property type="match status" value="1"/>
</dbReference>
<evidence type="ECO:0000256" key="1">
    <source>
        <dbReference type="SAM" id="SignalP"/>
    </source>
</evidence>
<keyword evidence="1" id="KW-0732">Signal</keyword>
<evidence type="ECO:0000313" key="2">
    <source>
        <dbReference type="EMBL" id="EEF59982.1"/>
    </source>
</evidence>